<proteinExistence type="predicted"/>
<accession>A0ABU3H7P3</accession>
<dbReference type="EMBL" id="JAUSUY010000008">
    <property type="protein sequence ID" value="MDT3426852.1"/>
    <property type="molecule type" value="Genomic_DNA"/>
</dbReference>
<evidence type="ECO:0000313" key="3">
    <source>
        <dbReference type="Proteomes" id="UP001248709"/>
    </source>
</evidence>
<comment type="caution">
    <text evidence="2">The sequence shown here is derived from an EMBL/GenBank/DDBJ whole genome shotgun (WGS) entry which is preliminary data.</text>
</comment>
<sequence length="71" mass="7721">MAEAVCSTSRPSSGGSVTSTSAPKDSMMRTELVLDAFHTDEAHWRVVEELQPNRPVISGGPCAHWQPIRTL</sequence>
<keyword evidence="3" id="KW-1185">Reference proteome</keyword>
<protein>
    <submittedName>
        <fullName evidence="2">Uncharacterized protein</fullName>
    </submittedName>
</protein>
<dbReference type="RefSeq" id="WP_156940336.1">
    <property type="nucleotide sequence ID" value="NZ_JAUSUY010000008.1"/>
</dbReference>
<evidence type="ECO:0000256" key="1">
    <source>
        <dbReference type="SAM" id="MobiDB-lite"/>
    </source>
</evidence>
<gene>
    <name evidence="2" type="ORF">J2Z22_002386</name>
</gene>
<organism evidence="2 3">
    <name type="scientific">Paenibacillus forsythiae</name>
    <dbReference type="NCBI Taxonomy" id="365616"/>
    <lineage>
        <taxon>Bacteria</taxon>
        <taxon>Bacillati</taxon>
        <taxon>Bacillota</taxon>
        <taxon>Bacilli</taxon>
        <taxon>Bacillales</taxon>
        <taxon>Paenibacillaceae</taxon>
        <taxon>Paenibacillus</taxon>
    </lineage>
</organism>
<feature type="compositionally biased region" description="Polar residues" evidence="1">
    <location>
        <begin position="1"/>
        <end position="23"/>
    </location>
</feature>
<reference evidence="2 3" key="1">
    <citation type="submission" date="2023-07" db="EMBL/GenBank/DDBJ databases">
        <title>Genomic Encyclopedia of Type Strains, Phase IV (KMG-IV): sequencing the most valuable type-strain genomes for metagenomic binning, comparative biology and taxonomic classification.</title>
        <authorList>
            <person name="Goeker M."/>
        </authorList>
    </citation>
    <scope>NUCLEOTIDE SEQUENCE [LARGE SCALE GENOMIC DNA]</scope>
    <source>
        <strain evidence="2 3">T98</strain>
    </source>
</reference>
<evidence type="ECO:0000313" key="2">
    <source>
        <dbReference type="EMBL" id="MDT3426852.1"/>
    </source>
</evidence>
<name>A0ABU3H7P3_9BACL</name>
<feature type="region of interest" description="Disordered" evidence="1">
    <location>
        <begin position="1"/>
        <end position="25"/>
    </location>
</feature>
<dbReference type="Proteomes" id="UP001248709">
    <property type="component" value="Unassembled WGS sequence"/>
</dbReference>